<reference evidence="6 7" key="1">
    <citation type="journal article" date="2011" name="Stand. Genomic Sci.">
        <title>Complete genome sequence of Parvibaculum lavamentivorans type strain (DS-1(T)).</title>
        <authorList>
            <person name="Schleheck D."/>
            <person name="Weiss M."/>
            <person name="Pitluck S."/>
            <person name="Bruce D."/>
            <person name="Land M.L."/>
            <person name="Han S."/>
            <person name="Saunders E."/>
            <person name="Tapia R."/>
            <person name="Detter C."/>
            <person name="Brettin T."/>
            <person name="Han J."/>
            <person name="Woyke T."/>
            <person name="Goodwin L."/>
            <person name="Pennacchio L."/>
            <person name="Nolan M."/>
            <person name="Cook A.M."/>
            <person name="Kjelleberg S."/>
            <person name="Thomas T."/>
        </authorList>
    </citation>
    <scope>NUCLEOTIDE SEQUENCE [LARGE SCALE GENOMIC DNA]</scope>
    <source>
        <strain evidence="7">DS-1 / DSM 13023 / NCIMB 13966</strain>
    </source>
</reference>
<dbReference type="GO" id="GO:0016020">
    <property type="term" value="C:membrane"/>
    <property type="evidence" value="ECO:0007669"/>
    <property type="project" value="UniProtKB-SubCell"/>
</dbReference>
<evidence type="ECO:0000256" key="2">
    <source>
        <dbReference type="ARBA" id="ARBA00022692"/>
    </source>
</evidence>
<dbReference type="SUPFAM" id="SSF161084">
    <property type="entry name" value="MAPEG domain-like"/>
    <property type="match status" value="1"/>
</dbReference>
<protein>
    <recommendedName>
        <fullName evidence="8">Glutathione S-transferase</fullName>
    </recommendedName>
</protein>
<proteinExistence type="predicted"/>
<dbReference type="KEGG" id="pla:Plav_0632"/>
<accession>A7HQS2</accession>
<dbReference type="InterPro" id="IPR023352">
    <property type="entry name" value="MAPEG-like_dom_sf"/>
</dbReference>
<organism evidence="6 7">
    <name type="scientific">Parvibaculum lavamentivorans (strain DS-1 / DSM 13023 / NCIMB 13966)</name>
    <dbReference type="NCBI Taxonomy" id="402881"/>
    <lineage>
        <taxon>Bacteria</taxon>
        <taxon>Pseudomonadati</taxon>
        <taxon>Pseudomonadota</taxon>
        <taxon>Alphaproteobacteria</taxon>
        <taxon>Hyphomicrobiales</taxon>
        <taxon>Parvibaculaceae</taxon>
        <taxon>Parvibaculum</taxon>
    </lineage>
</organism>
<sequence length="134" mass="14244">MTFYSASLAIVGVYAGLNILINLFLAYRVSANRVRSNVMTGTGSDEPLYNASRAHIVNVEYTPIALIGLVVLHLLAASIYVLHIVGLALTIGRILHAIGVSRTGASTPPRLVGTLLTWIALLVAGIGCLWYALV</sequence>
<evidence type="ECO:0000256" key="4">
    <source>
        <dbReference type="ARBA" id="ARBA00023136"/>
    </source>
</evidence>
<keyword evidence="4 5" id="KW-0472">Membrane</keyword>
<name>A7HQS2_PARL1</name>
<dbReference type="Pfam" id="PF01124">
    <property type="entry name" value="MAPEG"/>
    <property type="match status" value="1"/>
</dbReference>
<keyword evidence="3 5" id="KW-1133">Transmembrane helix</keyword>
<dbReference type="OrthoDB" id="7619858at2"/>
<keyword evidence="7" id="KW-1185">Reference proteome</keyword>
<feature type="transmembrane region" description="Helical" evidence="5">
    <location>
        <begin position="64"/>
        <end position="91"/>
    </location>
</feature>
<dbReference type="EMBL" id="CP000774">
    <property type="protein sequence ID" value="ABS62255.1"/>
    <property type="molecule type" value="Genomic_DNA"/>
</dbReference>
<dbReference type="HOGENOM" id="CLU_134926_1_0_5"/>
<comment type="subcellular location">
    <subcellularLocation>
        <location evidence="1">Membrane</location>
    </subcellularLocation>
</comment>
<evidence type="ECO:0000256" key="3">
    <source>
        <dbReference type="ARBA" id="ARBA00022989"/>
    </source>
</evidence>
<evidence type="ECO:0000256" key="1">
    <source>
        <dbReference type="ARBA" id="ARBA00004370"/>
    </source>
</evidence>
<evidence type="ECO:0000313" key="6">
    <source>
        <dbReference type="EMBL" id="ABS62255.1"/>
    </source>
</evidence>
<dbReference type="STRING" id="402881.Plav_0632"/>
<feature type="transmembrane region" description="Helical" evidence="5">
    <location>
        <begin position="111"/>
        <end position="133"/>
    </location>
</feature>
<dbReference type="InterPro" id="IPR001129">
    <property type="entry name" value="Membr-assoc_MAPEG"/>
</dbReference>
<dbReference type="AlphaFoldDB" id="A7HQS2"/>
<dbReference type="PANTHER" id="PTHR35814:SF1">
    <property type="entry name" value="GLUTATHIONE S-TRANSFERASE-RELATED"/>
    <property type="match status" value="1"/>
</dbReference>
<dbReference type="eggNOG" id="COG3788">
    <property type="taxonomic scope" value="Bacteria"/>
</dbReference>
<feature type="transmembrane region" description="Helical" evidence="5">
    <location>
        <begin position="6"/>
        <end position="27"/>
    </location>
</feature>
<dbReference type="Proteomes" id="UP000006377">
    <property type="component" value="Chromosome"/>
</dbReference>
<dbReference type="Gene3D" id="1.20.120.550">
    <property type="entry name" value="Membrane associated eicosanoid/glutathione metabolism-like domain"/>
    <property type="match status" value="1"/>
</dbReference>
<evidence type="ECO:0000256" key="5">
    <source>
        <dbReference type="SAM" id="Phobius"/>
    </source>
</evidence>
<keyword evidence="2 5" id="KW-0812">Transmembrane</keyword>
<evidence type="ECO:0008006" key="8">
    <source>
        <dbReference type="Google" id="ProtNLM"/>
    </source>
</evidence>
<dbReference type="RefSeq" id="WP_011995546.1">
    <property type="nucleotide sequence ID" value="NC_009719.1"/>
</dbReference>
<evidence type="ECO:0000313" key="7">
    <source>
        <dbReference type="Proteomes" id="UP000006377"/>
    </source>
</evidence>
<gene>
    <name evidence="6" type="ordered locus">Plav_0632</name>
</gene>
<dbReference type="PANTHER" id="PTHR35814">
    <property type="match status" value="1"/>
</dbReference>